<accession>A0ABU8GV87</accession>
<dbReference type="RefSeq" id="WP_336559017.1">
    <property type="nucleotide sequence ID" value="NZ_JBBAYM010000218.1"/>
</dbReference>
<organism evidence="1 2">
    <name type="scientific">Streptomyces brasiliscabiei</name>
    <dbReference type="NCBI Taxonomy" id="2736302"/>
    <lineage>
        <taxon>Bacteria</taxon>
        <taxon>Bacillati</taxon>
        <taxon>Actinomycetota</taxon>
        <taxon>Actinomycetes</taxon>
        <taxon>Kitasatosporales</taxon>
        <taxon>Streptomycetaceae</taxon>
        <taxon>Streptomyces</taxon>
    </lineage>
</organism>
<dbReference type="Proteomes" id="UP001365781">
    <property type="component" value="Unassembled WGS sequence"/>
</dbReference>
<dbReference type="EMBL" id="JBBAYM010000218">
    <property type="protein sequence ID" value="MEI5617108.1"/>
    <property type="molecule type" value="Genomic_DNA"/>
</dbReference>
<evidence type="ECO:0000313" key="2">
    <source>
        <dbReference type="Proteomes" id="UP001365781"/>
    </source>
</evidence>
<keyword evidence="2" id="KW-1185">Reference proteome</keyword>
<comment type="caution">
    <text evidence="1">The sequence shown here is derived from an EMBL/GenBank/DDBJ whole genome shotgun (WGS) entry which is preliminary data.</text>
</comment>
<reference evidence="1 2" key="1">
    <citation type="submission" date="2024-03" db="EMBL/GenBank/DDBJ databases">
        <title>First Report of Pectobacterium brasiliscabiei causing potato scab in china.</title>
        <authorList>
            <person name="Handique U."/>
        </authorList>
    </citation>
    <scope>NUCLEOTIDE SEQUENCE [LARGE SCALE GENOMIC DNA]</scope>
    <source>
        <strain evidence="1 2">ZRIMU1503</strain>
    </source>
</reference>
<name>A0ABU8GV87_9ACTN</name>
<protein>
    <submittedName>
        <fullName evidence="1">Uncharacterized protein</fullName>
    </submittedName>
</protein>
<gene>
    <name evidence="1" type="ORF">WB403_49315</name>
</gene>
<sequence>MGIYINPQNGSSKESWLQTNGTRLASAPSTGYNFKSGKMPVCLMDNGMFTAAAAVAYSDGEISEFSRADGRPKSWYEV</sequence>
<evidence type="ECO:0000313" key="1">
    <source>
        <dbReference type="EMBL" id="MEI5617108.1"/>
    </source>
</evidence>
<proteinExistence type="predicted"/>
<feature type="non-terminal residue" evidence="1">
    <location>
        <position position="78"/>
    </location>
</feature>